<evidence type="ECO:0000313" key="5">
    <source>
        <dbReference type="Proteomes" id="UP000665561"/>
    </source>
</evidence>
<dbReference type="Gene3D" id="3.40.50.850">
    <property type="entry name" value="Isochorismatase-like"/>
    <property type="match status" value="1"/>
</dbReference>
<comment type="similarity">
    <text evidence="1">Belongs to the isochorismatase family.</text>
</comment>
<dbReference type="PANTHER" id="PTHR43540:SF7">
    <property type="entry name" value="ISOCHORISMATASE FAMILY PROTEIN YECD"/>
    <property type="match status" value="1"/>
</dbReference>
<keyword evidence="5" id="KW-1185">Reference proteome</keyword>
<accession>A0ABW9XT23</accession>
<dbReference type="InterPro" id="IPR000868">
    <property type="entry name" value="Isochorismatase-like_dom"/>
</dbReference>
<keyword evidence="2" id="KW-0378">Hydrolase</keyword>
<evidence type="ECO:0000256" key="2">
    <source>
        <dbReference type="ARBA" id="ARBA00022801"/>
    </source>
</evidence>
<protein>
    <submittedName>
        <fullName evidence="4">Isochorismatase family protein</fullName>
    </submittedName>
</protein>
<dbReference type="Pfam" id="PF00857">
    <property type="entry name" value="Isochorismatase"/>
    <property type="match status" value="1"/>
</dbReference>
<evidence type="ECO:0000256" key="1">
    <source>
        <dbReference type="ARBA" id="ARBA00006336"/>
    </source>
</evidence>
<dbReference type="RefSeq" id="WP_161744622.1">
    <property type="nucleotide sequence ID" value="NZ_JAAAMV010000017.1"/>
</dbReference>
<dbReference type="CDD" id="cd00431">
    <property type="entry name" value="cysteine_hydrolases"/>
    <property type="match status" value="1"/>
</dbReference>
<proteinExistence type="inferred from homology"/>
<evidence type="ECO:0000313" key="4">
    <source>
        <dbReference type="EMBL" id="NBD25813.1"/>
    </source>
</evidence>
<dbReference type="Proteomes" id="UP000665561">
    <property type="component" value="Unassembled WGS sequence"/>
</dbReference>
<comment type="caution">
    <text evidence="4">The sequence shown here is derived from an EMBL/GenBank/DDBJ whole genome shotgun (WGS) entry which is preliminary data.</text>
</comment>
<sequence length="192" mass="21060">MEALQLEFAKTALVIIDLQKGIVGMSPKGPEIVGHAAKLVELFRARNGFVSFVKVDFLDGKDALKPATDQEARAGGYPEGWAEFAPELGVGTRDHVVTKRNWGAFFGTDLDLQLRRRGIDTIVLLGISTNIGVETTAREAFQLGYDQIFITDAMAAMSQEEHDATCKFIFPRIGKLRTTAAFLDGIEQNQSL</sequence>
<dbReference type="InterPro" id="IPR036380">
    <property type="entry name" value="Isochorismatase-like_sf"/>
</dbReference>
<dbReference type="EMBL" id="JAAAMV010000017">
    <property type="protein sequence ID" value="NBD25813.1"/>
    <property type="molecule type" value="Genomic_DNA"/>
</dbReference>
<dbReference type="PANTHER" id="PTHR43540">
    <property type="entry name" value="PEROXYUREIDOACRYLATE/UREIDOACRYLATE AMIDOHYDROLASE-RELATED"/>
    <property type="match status" value="1"/>
</dbReference>
<reference evidence="4 5" key="1">
    <citation type="submission" date="2020-01" db="EMBL/GenBank/DDBJ databases">
        <title>Paenibacillus soybeanensis sp. nov. isolated from the nodules of soybean (Glycine max(L.) Merr).</title>
        <authorList>
            <person name="Wang H."/>
        </authorList>
    </citation>
    <scope>NUCLEOTIDE SEQUENCE [LARGE SCALE GENOMIC DNA]</scope>
    <source>
        <strain evidence="4 5">T1</strain>
    </source>
</reference>
<dbReference type="SUPFAM" id="SSF52499">
    <property type="entry name" value="Isochorismatase-like hydrolases"/>
    <property type="match status" value="1"/>
</dbReference>
<feature type="domain" description="Isochorismatase-like" evidence="3">
    <location>
        <begin position="11"/>
        <end position="180"/>
    </location>
</feature>
<organism evidence="4 5">
    <name type="scientific">Paenibacillus glycinis</name>
    <dbReference type="NCBI Taxonomy" id="2697035"/>
    <lineage>
        <taxon>Bacteria</taxon>
        <taxon>Bacillati</taxon>
        <taxon>Bacillota</taxon>
        <taxon>Bacilli</taxon>
        <taxon>Bacillales</taxon>
        <taxon>Paenibacillaceae</taxon>
        <taxon>Paenibacillus</taxon>
    </lineage>
</organism>
<gene>
    <name evidence="4" type="ORF">GT019_18225</name>
</gene>
<name>A0ABW9XT23_9BACL</name>
<dbReference type="InterPro" id="IPR050272">
    <property type="entry name" value="Isochorismatase-like_hydrls"/>
</dbReference>
<evidence type="ECO:0000259" key="3">
    <source>
        <dbReference type="Pfam" id="PF00857"/>
    </source>
</evidence>